<dbReference type="EMBL" id="BMSX01000004">
    <property type="protein sequence ID" value="GGR05886.1"/>
    <property type="molecule type" value="Genomic_DNA"/>
</dbReference>
<accession>A0A918F454</accession>
<evidence type="ECO:0000313" key="2">
    <source>
        <dbReference type="EMBL" id="GGR05886.1"/>
    </source>
</evidence>
<keyword evidence="3" id="KW-1185">Reference proteome</keyword>
<reference evidence="2" key="1">
    <citation type="journal article" date="2014" name="Int. J. Syst. Evol. Microbiol.">
        <title>Complete genome sequence of Corynebacterium casei LMG S-19264T (=DSM 44701T), isolated from a smear-ripened cheese.</title>
        <authorList>
            <consortium name="US DOE Joint Genome Institute (JGI-PGF)"/>
            <person name="Walter F."/>
            <person name="Albersmeier A."/>
            <person name="Kalinowski J."/>
            <person name="Ruckert C."/>
        </authorList>
    </citation>
    <scope>NUCLEOTIDE SEQUENCE</scope>
    <source>
        <strain evidence="2">JCM 4346</strain>
    </source>
</reference>
<protein>
    <submittedName>
        <fullName evidence="2">Uncharacterized protein</fullName>
    </submittedName>
</protein>
<reference evidence="2" key="2">
    <citation type="submission" date="2020-09" db="EMBL/GenBank/DDBJ databases">
        <authorList>
            <person name="Sun Q."/>
            <person name="Ohkuma M."/>
        </authorList>
    </citation>
    <scope>NUCLEOTIDE SEQUENCE</scope>
    <source>
        <strain evidence="2">JCM 4346</strain>
    </source>
</reference>
<dbReference type="RefSeq" id="WP_189934845.1">
    <property type="nucleotide sequence ID" value="NZ_BMSX01000004.1"/>
</dbReference>
<evidence type="ECO:0000313" key="3">
    <source>
        <dbReference type="Proteomes" id="UP000658320"/>
    </source>
</evidence>
<sequence length="131" mass="14094">MHGVLAGTGRNNLSLALRLPDIAALYRFLSEDLTGLGITATETFLVAALLSVRAEWRAVDAPAHGGSGRLAVRQAPTNYSTRLLADVLQARRQRPLRTGSRSPRGGGVRQRPRTGAGRRERSDVARRGGRA</sequence>
<proteinExistence type="predicted"/>
<name>A0A918F454_9ACTN</name>
<comment type="caution">
    <text evidence="2">The sequence shown here is derived from an EMBL/GenBank/DDBJ whole genome shotgun (WGS) entry which is preliminary data.</text>
</comment>
<dbReference type="Proteomes" id="UP000658320">
    <property type="component" value="Unassembled WGS sequence"/>
</dbReference>
<gene>
    <name evidence="2" type="ORF">GCM10010251_22010</name>
</gene>
<organism evidence="2 3">
    <name type="scientific">Streptomyces aurantiogriseus</name>
    <dbReference type="NCBI Taxonomy" id="66870"/>
    <lineage>
        <taxon>Bacteria</taxon>
        <taxon>Bacillati</taxon>
        <taxon>Actinomycetota</taxon>
        <taxon>Actinomycetes</taxon>
        <taxon>Kitasatosporales</taxon>
        <taxon>Streptomycetaceae</taxon>
        <taxon>Streptomyces</taxon>
    </lineage>
</organism>
<evidence type="ECO:0000256" key="1">
    <source>
        <dbReference type="SAM" id="MobiDB-lite"/>
    </source>
</evidence>
<dbReference type="AlphaFoldDB" id="A0A918F454"/>
<feature type="region of interest" description="Disordered" evidence="1">
    <location>
        <begin position="89"/>
        <end position="131"/>
    </location>
</feature>
<feature type="compositionally biased region" description="Basic and acidic residues" evidence="1">
    <location>
        <begin position="117"/>
        <end position="131"/>
    </location>
</feature>